<keyword evidence="2" id="KW-1185">Reference proteome</keyword>
<name>A0A9E7SDM9_9EURY</name>
<dbReference type="RefSeq" id="WP_251949484.1">
    <property type="nucleotide sequence ID" value="NZ_CP080572.1"/>
</dbReference>
<dbReference type="KEGG" id="thei:K1720_01570"/>
<reference evidence="1 2" key="1">
    <citation type="submission" date="2021-08" db="EMBL/GenBank/DDBJ databases">
        <title>Thermococcus onnuriiensis IOH2.</title>
        <authorList>
            <person name="Park Y.-J."/>
        </authorList>
    </citation>
    <scope>NUCLEOTIDE SEQUENCE [LARGE SCALE GENOMIC DNA]</scope>
    <source>
        <strain evidence="1 2">IOH2</strain>
    </source>
</reference>
<evidence type="ECO:0000313" key="1">
    <source>
        <dbReference type="EMBL" id="USH00193.1"/>
    </source>
</evidence>
<protein>
    <submittedName>
        <fullName evidence="1">Uncharacterized protein</fullName>
    </submittedName>
</protein>
<dbReference type="GeneID" id="72776991"/>
<organism evidence="1 2">
    <name type="scientific">Thermococcus argininiproducens</name>
    <dbReference type="NCBI Taxonomy" id="2866384"/>
    <lineage>
        <taxon>Archaea</taxon>
        <taxon>Methanobacteriati</taxon>
        <taxon>Methanobacteriota</taxon>
        <taxon>Thermococci</taxon>
        <taxon>Thermococcales</taxon>
        <taxon>Thermococcaceae</taxon>
        <taxon>Thermococcus</taxon>
    </lineage>
</organism>
<sequence length="99" mass="11491">MNYSEIEILGEILREGIYWAYMGRPFEVLPFLKGKLLSKAASRNGNSKEAEISVERILKELEAMYKQISMASKVEKKQIEEILAYKEKFVELLLFEEGL</sequence>
<accession>A0A9E7SDM9</accession>
<dbReference type="Proteomes" id="UP001056425">
    <property type="component" value="Chromosome"/>
</dbReference>
<dbReference type="EMBL" id="CP080572">
    <property type="protein sequence ID" value="USH00193.1"/>
    <property type="molecule type" value="Genomic_DNA"/>
</dbReference>
<proteinExistence type="predicted"/>
<dbReference type="AlphaFoldDB" id="A0A9E7SDM9"/>
<gene>
    <name evidence="1" type="ORF">K1720_01570</name>
</gene>
<evidence type="ECO:0000313" key="2">
    <source>
        <dbReference type="Proteomes" id="UP001056425"/>
    </source>
</evidence>